<dbReference type="Pfam" id="PF13374">
    <property type="entry name" value="TPR_10"/>
    <property type="match status" value="2"/>
</dbReference>
<sequence length="763" mass="84432">MVWWVSADRPELINASLAALAPRLGLQSVRAQSIAEAAAAVIEALRTGKPYDKWLLVFDNADQPEQVARLVPGGPGRVLITSRNQEWQDAAEIVLVDVFTRRESVEFLRKRVPRQMSDAEAGRLAHELGDLPLALEQAGAMQAFTGMAVDDYLVLLEKQMAAVLDDYKPREYPRSMTAAWRLSVSQLDEQLPVAVDLLRCCAFFGPEPIPREVFRRSVTEPGERLHDVLADPILHSRAIRLIGSLALAKIDPATRTIQVHRLIQSLLRGELSGEDQEYFRHTVHLLLASAAPDDPDTEANWSGYDDLIGHITAASVGACRSPQVRAFANKAVRYLHRAGDWETARAFAERFIDGWTADSGPADPEVIAAHRHLSNVLREQGEYAEAYDNSREALDLAGRVLGADDKVTLSLANGFGADLRGRGEFRAALAQDEDTLQRCGRVFGENGLETLRVMNNLALDYGLVSQYVKARELQRRAYDELRKMTPSVPAVTLVTSWNGLARLVRLCGDYAAACDLGQDVHEYALKELGANHIWTLRAGKDRSIALRRNGDYEQALEIATEVHDRCNHVLGENQPDTLAAAMNQTNILRTIGNVDQAFRLARDIVNRYPRIYGERHPYNYSCAGNLALLHRVRGDAPAAARLNEECLKGLDSTLTRKHHYSLTVAINLASDLAALGQLERARALAEQTMDTARELFGEAHPLSLGCAANLVSILRRQDREDEAEVLAGPTFSTYDELLGAAHPDTVVAKEIRPLDFDFDPPPI</sequence>
<dbReference type="EMBL" id="JAMZEB010000002">
    <property type="protein sequence ID" value="MCP2365423.1"/>
    <property type="molecule type" value="Genomic_DNA"/>
</dbReference>
<evidence type="ECO:0000313" key="2">
    <source>
        <dbReference type="Proteomes" id="UP001139648"/>
    </source>
</evidence>
<name>A0A9X2K9S6_9ACTN</name>
<reference evidence="1" key="1">
    <citation type="submission" date="2022-06" db="EMBL/GenBank/DDBJ databases">
        <title>Sequencing the genomes of 1000 actinobacteria strains.</title>
        <authorList>
            <person name="Klenk H.-P."/>
        </authorList>
    </citation>
    <scope>NUCLEOTIDE SEQUENCE</scope>
    <source>
        <strain evidence="1">DSM 46694</strain>
    </source>
</reference>
<dbReference type="SUPFAM" id="SSF48452">
    <property type="entry name" value="TPR-like"/>
    <property type="match status" value="3"/>
</dbReference>
<dbReference type="InterPro" id="IPR027417">
    <property type="entry name" value="P-loop_NTPase"/>
</dbReference>
<organism evidence="1 2">
    <name type="scientific">Nonomuraea thailandensis</name>
    <dbReference type="NCBI Taxonomy" id="1188745"/>
    <lineage>
        <taxon>Bacteria</taxon>
        <taxon>Bacillati</taxon>
        <taxon>Actinomycetota</taxon>
        <taxon>Actinomycetes</taxon>
        <taxon>Streptosporangiales</taxon>
        <taxon>Streptosporangiaceae</taxon>
        <taxon>Nonomuraea</taxon>
    </lineage>
</organism>
<dbReference type="Gene3D" id="1.25.40.10">
    <property type="entry name" value="Tetratricopeptide repeat domain"/>
    <property type="match status" value="3"/>
</dbReference>
<dbReference type="SUPFAM" id="SSF52540">
    <property type="entry name" value="P-loop containing nucleoside triphosphate hydrolases"/>
    <property type="match status" value="1"/>
</dbReference>
<dbReference type="PANTHER" id="PTHR46082">
    <property type="entry name" value="ATP/GTP-BINDING PROTEIN-RELATED"/>
    <property type="match status" value="1"/>
</dbReference>
<dbReference type="InterPro" id="IPR011990">
    <property type="entry name" value="TPR-like_helical_dom_sf"/>
</dbReference>
<dbReference type="InterPro" id="IPR053137">
    <property type="entry name" value="NLR-like"/>
</dbReference>
<dbReference type="Gene3D" id="3.40.50.300">
    <property type="entry name" value="P-loop containing nucleotide triphosphate hydrolases"/>
    <property type="match status" value="1"/>
</dbReference>
<dbReference type="AlphaFoldDB" id="A0A9X2K9S6"/>
<dbReference type="NCBIfam" id="NF040586">
    <property type="entry name" value="FxSxx_TPR"/>
    <property type="match status" value="1"/>
</dbReference>
<dbReference type="Proteomes" id="UP001139648">
    <property type="component" value="Unassembled WGS sequence"/>
</dbReference>
<accession>A0A9X2K9S6</accession>
<keyword evidence="2" id="KW-1185">Reference proteome</keyword>
<protein>
    <submittedName>
        <fullName evidence="1">Tetratricopeptide (TPR) repeat protein</fullName>
    </submittedName>
</protein>
<proteinExistence type="predicted"/>
<dbReference type="PANTHER" id="PTHR46082:SF6">
    <property type="entry name" value="AAA+ ATPASE DOMAIN-CONTAINING PROTEIN-RELATED"/>
    <property type="match status" value="1"/>
</dbReference>
<comment type="caution">
    <text evidence="1">The sequence shown here is derived from an EMBL/GenBank/DDBJ whole genome shotgun (WGS) entry which is preliminary data.</text>
</comment>
<evidence type="ECO:0000313" key="1">
    <source>
        <dbReference type="EMBL" id="MCP2365423.1"/>
    </source>
</evidence>
<dbReference type="Pfam" id="PF13424">
    <property type="entry name" value="TPR_12"/>
    <property type="match status" value="3"/>
</dbReference>
<gene>
    <name evidence="1" type="ORF">HD597_012443</name>
</gene>